<dbReference type="HOGENOM" id="CLU_2865142_0_0_11"/>
<evidence type="ECO:0000256" key="1">
    <source>
        <dbReference type="SAM" id="MobiDB-lite"/>
    </source>
</evidence>
<accession>K0JYV7</accession>
<reference evidence="2 3" key="1">
    <citation type="journal article" date="2012" name="BMC Genomics">
        <title>Complete genome sequence of Saccharothrix espanaensis DSM 44229T and comparison to the other completely sequenced Pseudonocardiaceae.</title>
        <authorList>
            <person name="Strobel T."/>
            <person name="Al-Dilaimi A."/>
            <person name="Blom J."/>
            <person name="Gessner A."/>
            <person name="Kalinowski J."/>
            <person name="Luzhetska M."/>
            <person name="Puhler A."/>
            <person name="Szczepanowski R."/>
            <person name="Bechthold A."/>
            <person name="Ruckert C."/>
        </authorList>
    </citation>
    <scope>NUCLEOTIDE SEQUENCE [LARGE SCALE GENOMIC DNA]</scope>
    <source>
        <strain evidence="3">ATCC 51144 / DSM 44229 / JCM 9112 / NBRC 15066 / NRRL 15764</strain>
    </source>
</reference>
<dbReference type="AlphaFoldDB" id="K0JYV7"/>
<dbReference type="KEGG" id="sesp:BN6_25700"/>
<keyword evidence="3" id="KW-1185">Reference proteome</keyword>
<feature type="region of interest" description="Disordered" evidence="1">
    <location>
        <begin position="31"/>
        <end position="64"/>
    </location>
</feature>
<sequence length="64" mass="6456">MKAVAGPSLTPDEAGTGLATVLATGLPYVADESRVPTGGGGVTWPARRQPVSPARRLSPPSCLN</sequence>
<dbReference type="EMBL" id="HE804045">
    <property type="protein sequence ID" value="CCH29884.1"/>
    <property type="molecule type" value="Genomic_DNA"/>
</dbReference>
<name>K0JYV7_SACES</name>
<evidence type="ECO:0000313" key="3">
    <source>
        <dbReference type="Proteomes" id="UP000006281"/>
    </source>
</evidence>
<protein>
    <submittedName>
        <fullName evidence="2">Uncharacterized protein</fullName>
    </submittedName>
</protein>
<dbReference type="Proteomes" id="UP000006281">
    <property type="component" value="Chromosome"/>
</dbReference>
<dbReference type="STRING" id="1179773.BN6_25700"/>
<gene>
    <name evidence="2" type="ordered locus">BN6_25700</name>
</gene>
<organism evidence="2 3">
    <name type="scientific">Saccharothrix espanaensis (strain ATCC 51144 / DSM 44229 / JCM 9112 / NBRC 15066 / NRRL 15764)</name>
    <dbReference type="NCBI Taxonomy" id="1179773"/>
    <lineage>
        <taxon>Bacteria</taxon>
        <taxon>Bacillati</taxon>
        <taxon>Actinomycetota</taxon>
        <taxon>Actinomycetes</taxon>
        <taxon>Pseudonocardiales</taxon>
        <taxon>Pseudonocardiaceae</taxon>
        <taxon>Saccharothrix</taxon>
    </lineage>
</organism>
<proteinExistence type="predicted"/>
<evidence type="ECO:0000313" key="2">
    <source>
        <dbReference type="EMBL" id="CCH29884.1"/>
    </source>
</evidence>